<gene>
    <name evidence="1" type="ORF">QQF64_008659</name>
</gene>
<accession>A0ABR3MA94</accession>
<proteinExistence type="predicted"/>
<dbReference type="Proteomes" id="UP001558613">
    <property type="component" value="Unassembled WGS sequence"/>
</dbReference>
<evidence type="ECO:0008006" key="3">
    <source>
        <dbReference type="Google" id="ProtNLM"/>
    </source>
</evidence>
<reference evidence="1 2" key="1">
    <citation type="submission" date="2023-09" db="EMBL/GenBank/DDBJ databases">
        <authorList>
            <person name="Wang M."/>
        </authorList>
    </citation>
    <scope>NUCLEOTIDE SEQUENCE [LARGE SCALE GENOMIC DNA]</scope>
    <source>
        <strain evidence="1">GT-2023</strain>
        <tissue evidence="1">Liver</tissue>
    </source>
</reference>
<evidence type="ECO:0000313" key="1">
    <source>
        <dbReference type="EMBL" id="KAL1260832.1"/>
    </source>
</evidence>
<organism evidence="1 2">
    <name type="scientific">Cirrhinus molitorella</name>
    <name type="common">mud carp</name>
    <dbReference type="NCBI Taxonomy" id="172907"/>
    <lineage>
        <taxon>Eukaryota</taxon>
        <taxon>Metazoa</taxon>
        <taxon>Chordata</taxon>
        <taxon>Craniata</taxon>
        <taxon>Vertebrata</taxon>
        <taxon>Euteleostomi</taxon>
        <taxon>Actinopterygii</taxon>
        <taxon>Neopterygii</taxon>
        <taxon>Teleostei</taxon>
        <taxon>Ostariophysi</taxon>
        <taxon>Cypriniformes</taxon>
        <taxon>Cyprinidae</taxon>
        <taxon>Labeoninae</taxon>
        <taxon>Labeonini</taxon>
        <taxon>Cirrhinus</taxon>
    </lineage>
</organism>
<evidence type="ECO:0000313" key="2">
    <source>
        <dbReference type="Proteomes" id="UP001558613"/>
    </source>
</evidence>
<name>A0ABR3MA94_9TELE</name>
<dbReference type="EMBL" id="JAYMGO010000015">
    <property type="protein sequence ID" value="KAL1260832.1"/>
    <property type="molecule type" value="Genomic_DNA"/>
</dbReference>
<comment type="caution">
    <text evidence="1">The sequence shown here is derived from an EMBL/GenBank/DDBJ whole genome shotgun (WGS) entry which is preliminary data.</text>
</comment>
<sequence length="90" mass="10034">MARLWPDGLANCTLTFCASVATRPELSSPLSLFSRSARTESDSDGHCYRTPPTPLPGHATIRSSGTLQTHIYNHRWFFLCLSLTRVVNIQ</sequence>
<protein>
    <recommendedName>
        <fullName evidence="3">Secreted protein</fullName>
    </recommendedName>
</protein>
<keyword evidence="2" id="KW-1185">Reference proteome</keyword>